<accession>A0ABU5QPZ5</accession>
<comment type="caution">
    <text evidence="2">The sequence shown here is derived from an EMBL/GenBank/DDBJ whole genome shotgun (WGS) entry which is preliminary data.</text>
</comment>
<reference evidence="2 3" key="1">
    <citation type="submission" date="2023-12" db="EMBL/GenBank/DDBJ databases">
        <title>Novel species of the genus Arcicella isolated from rivers.</title>
        <authorList>
            <person name="Lu H."/>
        </authorList>
    </citation>
    <scope>NUCLEOTIDE SEQUENCE [LARGE SCALE GENOMIC DNA]</scope>
    <source>
        <strain evidence="2 3">LMG 21963</strain>
    </source>
</reference>
<proteinExistence type="predicted"/>
<evidence type="ECO:0000256" key="1">
    <source>
        <dbReference type="SAM" id="MobiDB-lite"/>
    </source>
</evidence>
<organism evidence="2 3">
    <name type="scientific">Arcicella aquatica</name>
    <dbReference type="NCBI Taxonomy" id="217141"/>
    <lineage>
        <taxon>Bacteria</taxon>
        <taxon>Pseudomonadati</taxon>
        <taxon>Bacteroidota</taxon>
        <taxon>Cytophagia</taxon>
        <taxon>Cytophagales</taxon>
        <taxon>Flectobacillaceae</taxon>
        <taxon>Arcicella</taxon>
    </lineage>
</organism>
<gene>
    <name evidence="2" type="ORF">VB264_15270</name>
</gene>
<keyword evidence="3" id="KW-1185">Reference proteome</keyword>
<dbReference type="EMBL" id="JAYFUL010000026">
    <property type="protein sequence ID" value="MEA5259155.1"/>
    <property type="molecule type" value="Genomic_DNA"/>
</dbReference>
<evidence type="ECO:0000313" key="3">
    <source>
        <dbReference type="Proteomes" id="UP001304671"/>
    </source>
</evidence>
<feature type="region of interest" description="Disordered" evidence="1">
    <location>
        <begin position="1"/>
        <end position="35"/>
    </location>
</feature>
<feature type="compositionally biased region" description="Polar residues" evidence="1">
    <location>
        <begin position="13"/>
        <end position="23"/>
    </location>
</feature>
<dbReference type="RefSeq" id="WP_323250664.1">
    <property type="nucleotide sequence ID" value="NZ_JAYFUL010000026.1"/>
</dbReference>
<name>A0ABU5QPZ5_9BACT</name>
<sequence length="67" mass="8016">MNCKIALMRDKSTQNSTKNLRQNWSKRDNLSRNNQKNIILGTSPRIPEKFKPHYKIRLCVYIKAFHQ</sequence>
<dbReference type="Proteomes" id="UP001304671">
    <property type="component" value="Unassembled WGS sequence"/>
</dbReference>
<evidence type="ECO:0000313" key="2">
    <source>
        <dbReference type="EMBL" id="MEA5259155.1"/>
    </source>
</evidence>
<protein>
    <submittedName>
        <fullName evidence="2">Uncharacterized protein</fullName>
    </submittedName>
</protein>